<evidence type="ECO:0000313" key="5">
    <source>
        <dbReference type="Proteomes" id="UP000637643"/>
    </source>
</evidence>
<name>A0A917C1I5_9BACL</name>
<dbReference type="InterPro" id="IPR036765">
    <property type="entry name" value="ZipA_FtsZ-bd_C_sf"/>
</dbReference>
<dbReference type="SUPFAM" id="SSF64383">
    <property type="entry name" value="Cell-division protein ZipA, C-terminal domain"/>
    <property type="match status" value="1"/>
</dbReference>
<keyword evidence="2" id="KW-0472">Membrane</keyword>
<dbReference type="Gene3D" id="3.30.1400.10">
    <property type="entry name" value="ZipA, C-terminal FtsZ-binding domain"/>
    <property type="match status" value="1"/>
</dbReference>
<evidence type="ECO:0000259" key="3">
    <source>
        <dbReference type="SMART" id="SM00771"/>
    </source>
</evidence>
<keyword evidence="2" id="KW-1003">Cell membrane</keyword>
<keyword evidence="2" id="KW-0812">Transmembrane</keyword>
<keyword evidence="1" id="KW-0131">Cell cycle</keyword>
<comment type="function">
    <text evidence="1">Essential cell division protein that stabilizes the FtsZ protofilaments by cross-linking them and that serves as a cytoplasmic membrane anchor for the Z ring. Also required for the recruitment to the septal ring of downstream cell division proteins.</text>
</comment>
<dbReference type="GO" id="GO:0090529">
    <property type="term" value="P:cell septum assembly"/>
    <property type="evidence" value="ECO:0007669"/>
    <property type="project" value="InterPro"/>
</dbReference>
<keyword evidence="5" id="KW-1185">Reference proteome</keyword>
<dbReference type="SMART" id="SM00771">
    <property type="entry name" value="ZipA_C"/>
    <property type="match status" value="1"/>
</dbReference>
<evidence type="ECO:0000256" key="1">
    <source>
        <dbReference type="RuleBase" id="RU003612"/>
    </source>
</evidence>
<dbReference type="AlphaFoldDB" id="A0A917C1I5"/>
<dbReference type="GO" id="GO:0005886">
    <property type="term" value="C:plasma membrane"/>
    <property type="evidence" value="ECO:0007669"/>
    <property type="project" value="UniProtKB-SubCell"/>
</dbReference>
<dbReference type="InterPro" id="IPR007449">
    <property type="entry name" value="ZipA_FtsZ-bd_C"/>
</dbReference>
<comment type="caution">
    <text evidence="4">The sequence shown here is derived from an EMBL/GenBank/DDBJ whole genome shotgun (WGS) entry which is preliminary data.</text>
</comment>
<comment type="subcellular location">
    <subcellularLocation>
        <location evidence="2">Cell inner membrane</location>
        <topology evidence="2">Single-pass type I membrane protein</topology>
    </subcellularLocation>
</comment>
<feature type="domain" description="ZipA C-terminal FtsZ-binding" evidence="3">
    <location>
        <begin position="160"/>
        <end position="294"/>
    </location>
</feature>
<dbReference type="Proteomes" id="UP000637643">
    <property type="component" value="Unassembled WGS sequence"/>
</dbReference>
<organism evidence="4 5">
    <name type="scientific">Paenibacillus albidus</name>
    <dbReference type="NCBI Taxonomy" id="2041023"/>
    <lineage>
        <taxon>Bacteria</taxon>
        <taxon>Bacillati</taxon>
        <taxon>Bacillota</taxon>
        <taxon>Bacilli</taxon>
        <taxon>Bacillales</taxon>
        <taxon>Paenibacillaceae</taxon>
        <taxon>Paenibacillus</taxon>
    </lineage>
</organism>
<dbReference type="EMBL" id="BMKR01000004">
    <property type="protein sequence ID" value="GGF67307.1"/>
    <property type="molecule type" value="Genomic_DNA"/>
</dbReference>
<keyword evidence="2" id="KW-0997">Cell inner membrane</keyword>
<sequence>MHLPEYGSENAAYLLHVERETEPVVQEGGIYVREPNPAYSWLIDVEFDGFTLADEELLKLLKGYIVYGFVCGLEFWTSVGRRAAGECHYTQICICADIFDNVQMEVSATEAELEALLTRIPGLFRGRGRVKVTPRESPVAAVGRAQEILDGYEQEKAWTDEHELTVKLVAEPGKRYKGAEIWDVMLSLGLKWGDMDLFHAQNEGPDGDDYLFSVGTETEPGYFWPMTLAEDEFENLLFSMNVVRTEEPQKVFLAMWRSVGYACSRLGGSLLNTYDEPATANFYLQSIKRTETRLARRGITPGADLALFLF</sequence>
<accession>A0A917C1I5</accession>
<gene>
    <name evidence="4" type="ORF">GCM10010912_10340</name>
</gene>
<dbReference type="Pfam" id="PF04354">
    <property type="entry name" value="ZipA_C"/>
    <property type="match status" value="1"/>
</dbReference>
<proteinExistence type="inferred from homology"/>
<protein>
    <recommendedName>
        <fullName evidence="1">Cell division protein ZipA</fullName>
    </recommendedName>
</protein>
<evidence type="ECO:0000313" key="4">
    <source>
        <dbReference type="EMBL" id="GGF67307.1"/>
    </source>
</evidence>
<reference evidence="4" key="2">
    <citation type="submission" date="2020-09" db="EMBL/GenBank/DDBJ databases">
        <authorList>
            <person name="Sun Q."/>
            <person name="Zhou Y."/>
        </authorList>
    </citation>
    <scope>NUCLEOTIDE SEQUENCE</scope>
    <source>
        <strain evidence="4">CGMCC 1.16134</strain>
    </source>
</reference>
<evidence type="ECO:0000256" key="2">
    <source>
        <dbReference type="RuleBase" id="RU003613"/>
    </source>
</evidence>
<dbReference type="RefSeq" id="WP_189022670.1">
    <property type="nucleotide sequence ID" value="NZ_BMKR01000004.1"/>
</dbReference>
<comment type="similarity">
    <text evidence="1">Belongs to the ZipA family.</text>
</comment>
<keyword evidence="1" id="KW-0132">Cell division</keyword>
<reference evidence="4" key="1">
    <citation type="journal article" date="2014" name="Int. J. Syst. Evol. Microbiol.">
        <title>Complete genome sequence of Corynebacterium casei LMG S-19264T (=DSM 44701T), isolated from a smear-ripened cheese.</title>
        <authorList>
            <consortium name="US DOE Joint Genome Institute (JGI-PGF)"/>
            <person name="Walter F."/>
            <person name="Albersmeier A."/>
            <person name="Kalinowski J."/>
            <person name="Ruckert C."/>
        </authorList>
    </citation>
    <scope>NUCLEOTIDE SEQUENCE</scope>
    <source>
        <strain evidence="4">CGMCC 1.16134</strain>
    </source>
</reference>